<gene>
    <name evidence="6" type="primary">Slc16a13_0</name>
    <name evidence="6" type="ORF">DBV05_g9229</name>
</gene>
<comment type="caution">
    <text evidence="6">The sequence shown here is derived from an EMBL/GenBank/DDBJ whole genome shotgun (WGS) entry which is preliminary data.</text>
</comment>
<keyword evidence="7" id="KW-1185">Reference proteome</keyword>
<dbReference type="SUPFAM" id="SSF103473">
    <property type="entry name" value="MFS general substrate transporter"/>
    <property type="match status" value="1"/>
</dbReference>
<evidence type="ECO:0000256" key="2">
    <source>
        <dbReference type="ARBA" id="ARBA00006727"/>
    </source>
</evidence>
<organism evidence="6 7">
    <name type="scientific">Lasiodiplodia theobromae</name>
    <dbReference type="NCBI Taxonomy" id="45133"/>
    <lineage>
        <taxon>Eukaryota</taxon>
        <taxon>Fungi</taxon>
        <taxon>Dikarya</taxon>
        <taxon>Ascomycota</taxon>
        <taxon>Pezizomycotina</taxon>
        <taxon>Dothideomycetes</taxon>
        <taxon>Dothideomycetes incertae sedis</taxon>
        <taxon>Botryosphaeriales</taxon>
        <taxon>Botryosphaeriaceae</taxon>
        <taxon>Lasiodiplodia</taxon>
    </lineage>
</organism>
<keyword evidence="4" id="KW-0472">Membrane</keyword>
<dbReference type="InterPro" id="IPR011701">
    <property type="entry name" value="MFS"/>
</dbReference>
<reference evidence="6 7" key="1">
    <citation type="journal article" date="2019" name="Sci. Rep.">
        <title>A multi-omics analysis of the grapevine pathogen Lasiodiplodia theobromae reveals that temperature affects the expression of virulence- and pathogenicity-related genes.</title>
        <authorList>
            <person name="Felix C."/>
            <person name="Meneses R."/>
            <person name="Goncalves M.F.M."/>
            <person name="Tilleman L."/>
            <person name="Duarte A.S."/>
            <person name="Jorrin-Novo J.V."/>
            <person name="Van de Peer Y."/>
            <person name="Deforce D."/>
            <person name="Van Nieuwerburgh F."/>
            <person name="Esteves A.C."/>
            <person name="Alves A."/>
        </authorList>
    </citation>
    <scope>NUCLEOTIDE SEQUENCE [LARGE SCALE GENOMIC DNA]</scope>
    <source>
        <strain evidence="6 7">LA-SOL3</strain>
    </source>
</reference>
<feature type="transmembrane region" description="Helical" evidence="4">
    <location>
        <begin position="362"/>
        <end position="382"/>
    </location>
</feature>
<dbReference type="PANTHER" id="PTHR11360">
    <property type="entry name" value="MONOCARBOXYLATE TRANSPORTER"/>
    <property type="match status" value="1"/>
</dbReference>
<dbReference type="PROSITE" id="PS50850">
    <property type="entry name" value="MFS"/>
    <property type="match status" value="1"/>
</dbReference>
<feature type="transmembrane region" description="Helical" evidence="4">
    <location>
        <begin position="388"/>
        <end position="409"/>
    </location>
</feature>
<dbReference type="InterPro" id="IPR050327">
    <property type="entry name" value="Proton-linked_MCT"/>
</dbReference>
<dbReference type="PANTHER" id="PTHR11360:SF287">
    <property type="entry name" value="MFS MONOCARBOXYLATE TRANSPORTER"/>
    <property type="match status" value="1"/>
</dbReference>
<dbReference type="OrthoDB" id="2213137at2759"/>
<dbReference type="GO" id="GO:0016020">
    <property type="term" value="C:membrane"/>
    <property type="evidence" value="ECO:0007669"/>
    <property type="project" value="UniProtKB-SubCell"/>
</dbReference>
<dbReference type="InterPro" id="IPR020846">
    <property type="entry name" value="MFS_dom"/>
</dbReference>
<evidence type="ECO:0000313" key="7">
    <source>
        <dbReference type="Proteomes" id="UP000325902"/>
    </source>
</evidence>
<keyword evidence="4" id="KW-1133">Transmembrane helix</keyword>
<accession>A0A5N5D3F4</accession>
<feature type="region of interest" description="Disordered" evidence="3">
    <location>
        <begin position="1"/>
        <end position="83"/>
    </location>
</feature>
<keyword evidence="4" id="KW-0812">Transmembrane</keyword>
<evidence type="ECO:0000259" key="5">
    <source>
        <dbReference type="PROSITE" id="PS50850"/>
    </source>
</evidence>
<feature type="compositionally biased region" description="Low complexity" evidence="3">
    <location>
        <begin position="1"/>
        <end position="10"/>
    </location>
</feature>
<feature type="domain" description="Major facilitator superfamily (MFS) profile" evidence="5">
    <location>
        <begin position="296"/>
        <end position="492"/>
    </location>
</feature>
<feature type="transmembrane region" description="Helical" evidence="4">
    <location>
        <begin position="166"/>
        <end position="182"/>
    </location>
</feature>
<dbReference type="InterPro" id="IPR036259">
    <property type="entry name" value="MFS_trans_sf"/>
</dbReference>
<dbReference type="EMBL" id="VCHE01000085">
    <property type="protein sequence ID" value="KAB2572087.1"/>
    <property type="molecule type" value="Genomic_DNA"/>
</dbReference>
<comment type="similarity">
    <text evidence="2">Belongs to the major facilitator superfamily. Monocarboxylate porter (TC 2.A.1.13) family.</text>
</comment>
<dbReference type="Gene3D" id="1.20.1250.20">
    <property type="entry name" value="MFS general substrate transporter like domains"/>
    <property type="match status" value="2"/>
</dbReference>
<evidence type="ECO:0000256" key="4">
    <source>
        <dbReference type="SAM" id="Phobius"/>
    </source>
</evidence>
<feature type="transmembrane region" description="Helical" evidence="4">
    <location>
        <begin position="188"/>
        <end position="209"/>
    </location>
</feature>
<proteinExistence type="inferred from homology"/>
<feature type="transmembrane region" description="Helical" evidence="4">
    <location>
        <begin position="221"/>
        <end position="244"/>
    </location>
</feature>
<evidence type="ECO:0000313" key="6">
    <source>
        <dbReference type="EMBL" id="KAB2572087.1"/>
    </source>
</evidence>
<feature type="transmembrane region" description="Helical" evidence="4">
    <location>
        <begin position="292"/>
        <end position="313"/>
    </location>
</feature>
<feature type="transmembrane region" description="Helical" evidence="4">
    <location>
        <begin position="92"/>
        <end position="113"/>
    </location>
</feature>
<sequence length="492" mass="52914">MAATSTATSSVANLPDSNKSSKIELKSFGNDDGDQRHYASDAGEAGVGPSESHRLSMIDQSHSASGPDLTPPESVAERNESQLPPVDSGKDAYMFLAACFALDALVWGFALTFGVFQDYYSTHEPFIGEKNVAVIGTMAMGIMYLDMPIVFAILQSFPRFKRYSTTIGLVVMCLSLSLSSFARTTMQLILSQGIGYALGGSFAYSPTILYMDEWFVKRKGLAFGIMWAGAGLSGVILPITMQWLLNTYGFSTTLRIWSIACFILTAPFTFYVKPRIPLSQAPYVRTFNLRFLYRAPFTLLQAGNILESLGFFLPNIYLPTYARAVVGTSPLLASLTIVLYNVASVFGCVLMGFIVDRLPVTTCILISTVGATLGVFVLWGAALNLPLLYVFCVVYGLFAGSFTSTWPGIMRDVTVKMRGAVDPGMVFACLAAGRGIGNVVSGPLSEALVGKGAEWHAEWAYGTGFGPLIVFTGVSAALGGLSCVGRVVPNWL</sequence>
<evidence type="ECO:0000256" key="3">
    <source>
        <dbReference type="SAM" id="MobiDB-lite"/>
    </source>
</evidence>
<comment type="subcellular location">
    <subcellularLocation>
        <location evidence="1">Membrane</location>
        <topology evidence="1">Multi-pass membrane protein</topology>
    </subcellularLocation>
</comment>
<dbReference type="Proteomes" id="UP000325902">
    <property type="component" value="Unassembled WGS sequence"/>
</dbReference>
<feature type="transmembrane region" description="Helical" evidence="4">
    <location>
        <begin position="256"/>
        <end position="272"/>
    </location>
</feature>
<dbReference type="AlphaFoldDB" id="A0A5N5D3F4"/>
<dbReference type="Pfam" id="PF07690">
    <property type="entry name" value="MFS_1"/>
    <property type="match status" value="1"/>
</dbReference>
<protein>
    <submittedName>
        <fullName evidence="6">Monocarboxylate transporter 13</fullName>
    </submittedName>
</protein>
<feature type="transmembrane region" description="Helical" evidence="4">
    <location>
        <begin position="133"/>
        <end position="154"/>
    </location>
</feature>
<evidence type="ECO:0000256" key="1">
    <source>
        <dbReference type="ARBA" id="ARBA00004141"/>
    </source>
</evidence>
<name>A0A5N5D3F4_9PEZI</name>
<feature type="transmembrane region" description="Helical" evidence="4">
    <location>
        <begin position="333"/>
        <end position="355"/>
    </location>
</feature>
<dbReference type="GO" id="GO:0022857">
    <property type="term" value="F:transmembrane transporter activity"/>
    <property type="evidence" value="ECO:0007669"/>
    <property type="project" value="InterPro"/>
</dbReference>